<dbReference type="FunFam" id="3.90.70.80:FF:000009">
    <property type="entry name" value="OTU domain-containing protein 3"/>
    <property type="match status" value="1"/>
</dbReference>
<dbReference type="InterPro" id="IPR038765">
    <property type="entry name" value="Papain-like_cys_pep_sf"/>
</dbReference>
<protein>
    <recommendedName>
        <fullName evidence="3">OTU domain-containing protein</fullName>
    </recommendedName>
</protein>
<dbReference type="Pfam" id="PF02338">
    <property type="entry name" value="OTU"/>
    <property type="match status" value="1"/>
</dbReference>
<dbReference type="Proteomes" id="UP000583929">
    <property type="component" value="Unassembled WGS sequence"/>
</dbReference>
<dbReference type="PANTHER" id="PTHR12419">
    <property type="entry name" value="OTU DOMAIN CONTAINING PROTEIN"/>
    <property type="match status" value="1"/>
</dbReference>
<evidence type="ECO:0000256" key="2">
    <source>
        <dbReference type="SAM" id="MobiDB-lite"/>
    </source>
</evidence>
<evidence type="ECO:0000259" key="3">
    <source>
        <dbReference type="PROSITE" id="PS50802"/>
    </source>
</evidence>
<evidence type="ECO:0000256" key="1">
    <source>
        <dbReference type="ARBA" id="ARBA00010407"/>
    </source>
</evidence>
<dbReference type="Pfam" id="PF02810">
    <property type="entry name" value="SEC-C"/>
    <property type="match status" value="1"/>
</dbReference>
<dbReference type="SUPFAM" id="SSF54001">
    <property type="entry name" value="Cysteine proteinases"/>
    <property type="match status" value="1"/>
</dbReference>
<dbReference type="GO" id="GO:0004843">
    <property type="term" value="F:cysteine-type deubiquitinase activity"/>
    <property type="evidence" value="ECO:0007669"/>
    <property type="project" value="TreeGrafter"/>
</dbReference>
<comment type="caution">
    <text evidence="4">The sequence shown here is derived from an EMBL/GenBank/DDBJ whole genome shotgun (WGS) entry which is preliminary data.</text>
</comment>
<dbReference type="PANTHER" id="PTHR12419:SF7">
    <property type="entry name" value="OTU DOMAIN-CONTAINING PROTEIN 3"/>
    <property type="match status" value="1"/>
</dbReference>
<dbReference type="InterPro" id="IPR050704">
    <property type="entry name" value="Peptidase_C85-like"/>
</dbReference>
<proteinExistence type="inferred from homology"/>
<dbReference type="InterPro" id="IPR004027">
    <property type="entry name" value="SEC_C_motif"/>
</dbReference>
<dbReference type="GO" id="GO:0016579">
    <property type="term" value="P:protein deubiquitination"/>
    <property type="evidence" value="ECO:0007669"/>
    <property type="project" value="TreeGrafter"/>
</dbReference>
<reference evidence="4 5" key="1">
    <citation type="journal article" date="2020" name="bioRxiv">
        <title>Sequence and annotation of 42 cannabis genomes reveals extensive copy number variation in cannabinoid synthesis and pathogen resistance genes.</title>
        <authorList>
            <person name="Mckernan K.J."/>
            <person name="Helbert Y."/>
            <person name="Kane L.T."/>
            <person name="Ebling H."/>
            <person name="Zhang L."/>
            <person name="Liu B."/>
            <person name="Eaton Z."/>
            <person name="Mclaughlin S."/>
            <person name="Kingan S."/>
            <person name="Baybayan P."/>
            <person name="Concepcion G."/>
            <person name="Jordan M."/>
            <person name="Riva A."/>
            <person name="Barbazuk W."/>
            <person name="Harkins T."/>
        </authorList>
    </citation>
    <scope>NUCLEOTIDE SEQUENCE [LARGE SCALE GENOMIC DNA]</scope>
    <source>
        <strain evidence="5">cv. Jamaican Lion 4</strain>
        <tissue evidence="4">Leaf</tissue>
    </source>
</reference>
<accession>A0A7J6I327</accession>
<keyword evidence="5" id="KW-1185">Reference proteome</keyword>
<dbReference type="Gene3D" id="3.10.450.50">
    <property type="match status" value="1"/>
</dbReference>
<gene>
    <name evidence="4" type="ORF">G4B88_017459</name>
</gene>
<organism evidence="4 5">
    <name type="scientific">Cannabis sativa</name>
    <name type="common">Hemp</name>
    <name type="synonym">Marijuana</name>
    <dbReference type="NCBI Taxonomy" id="3483"/>
    <lineage>
        <taxon>Eukaryota</taxon>
        <taxon>Viridiplantae</taxon>
        <taxon>Streptophyta</taxon>
        <taxon>Embryophyta</taxon>
        <taxon>Tracheophyta</taxon>
        <taxon>Spermatophyta</taxon>
        <taxon>Magnoliopsida</taxon>
        <taxon>eudicotyledons</taxon>
        <taxon>Gunneridae</taxon>
        <taxon>Pentapetalae</taxon>
        <taxon>rosids</taxon>
        <taxon>fabids</taxon>
        <taxon>Rosales</taxon>
        <taxon>Cannabaceae</taxon>
        <taxon>Cannabis</taxon>
    </lineage>
</organism>
<dbReference type="SUPFAM" id="SSF103642">
    <property type="entry name" value="Sec-C motif"/>
    <property type="match status" value="1"/>
</dbReference>
<feature type="domain" description="OTU" evidence="3">
    <location>
        <begin position="95"/>
        <end position="214"/>
    </location>
</feature>
<dbReference type="Gene3D" id="3.90.70.80">
    <property type="match status" value="1"/>
</dbReference>
<feature type="region of interest" description="Disordered" evidence="2">
    <location>
        <begin position="1"/>
        <end position="20"/>
    </location>
</feature>
<dbReference type="InterPro" id="IPR003323">
    <property type="entry name" value="OTU_dom"/>
</dbReference>
<dbReference type="EMBL" id="JAATIQ010000009">
    <property type="protein sequence ID" value="KAF4401947.1"/>
    <property type="molecule type" value="Genomic_DNA"/>
</dbReference>
<dbReference type="AlphaFoldDB" id="A0A7J6I327"/>
<sequence>MVKTKHQKSKPKRQTHMGHGNTLVGTVSLVVLGWSRNEMGLDFSKYYKVVDMSWFCCGNEERLLRINMEEEIWIKKQGKQVDISQFRAQLDVLGLKIIQVTADGNCFFRALADQLEGNEEEHAKYRSMVRNREMFEPFIEDEVPFDDYCLNMEKDGTWAGHMELQAASLVTRSNICIHRSMSPRWYIRNFEDQCFHMVHLSYHDGEHYNSVRSKEDSCEGPARPITIKVDADLTKKSDQTKAAENKWKGGAGRNIIDAGSIKLVIAGTGCANAEKVEEVLLQVDGDVDAAIEFLVAEQGTEECSVRPDSLSNAADNSPCNGCGDDRGEDKQAIEVEKTYRQDVASSSNNLAHENISSLPDDKKISRNQLCPCGSKKKYKACCGTVSAKASNKFVISQTMDSRKGRRERKHGKKGASIKVVSACGPSGGPPDMGALCLTT</sequence>
<evidence type="ECO:0000313" key="5">
    <source>
        <dbReference type="Proteomes" id="UP000583929"/>
    </source>
</evidence>
<dbReference type="CDD" id="cd22771">
    <property type="entry name" value="OTU_plant_OTU7-like"/>
    <property type="match status" value="1"/>
</dbReference>
<evidence type="ECO:0000313" key="4">
    <source>
        <dbReference type="EMBL" id="KAF4401947.1"/>
    </source>
</evidence>
<name>A0A7J6I327_CANSA</name>
<feature type="compositionally biased region" description="Basic residues" evidence="2">
    <location>
        <begin position="1"/>
        <end position="16"/>
    </location>
</feature>
<comment type="similarity">
    <text evidence="1">Belongs to the peptidase C85 family.</text>
</comment>
<dbReference type="PROSITE" id="PS50802">
    <property type="entry name" value="OTU"/>
    <property type="match status" value="1"/>
</dbReference>